<evidence type="ECO:0000313" key="2">
    <source>
        <dbReference type="Proteomes" id="UP001196413"/>
    </source>
</evidence>
<name>A0AAD5R9Q7_PARTN</name>
<dbReference type="AlphaFoldDB" id="A0AAD5R9Q7"/>
<proteinExistence type="predicted"/>
<dbReference type="Proteomes" id="UP001196413">
    <property type="component" value="Unassembled WGS sequence"/>
</dbReference>
<dbReference type="EMBL" id="JAHQIW010007074">
    <property type="protein sequence ID" value="KAJ1372000.1"/>
    <property type="molecule type" value="Genomic_DNA"/>
</dbReference>
<gene>
    <name evidence="1" type="ORF">KIN20_034055</name>
</gene>
<reference evidence="1" key="1">
    <citation type="submission" date="2021-06" db="EMBL/GenBank/DDBJ databases">
        <title>Parelaphostrongylus tenuis whole genome reference sequence.</title>
        <authorList>
            <person name="Garwood T.J."/>
            <person name="Larsen P.A."/>
            <person name="Fountain-Jones N.M."/>
            <person name="Garbe J.R."/>
            <person name="Macchietto M.G."/>
            <person name="Kania S.A."/>
            <person name="Gerhold R.W."/>
            <person name="Richards J.E."/>
            <person name="Wolf T.M."/>
        </authorList>
    </citation>
    <scope>NUCLEOTIDE SEQUENCE</scope>
    <source>
        <strain evidence="1">MNPRO001-30</strain>
        <tissue evidence="1">Meninges</tissue>
    </source>
</reference>
<sequence length="70" mass="8117">MTEIVDAFGVDDDDLQFLIKQICIAVQETTDDLIDSEDYRDHSHIRSCSVVQTQCWFKRCANIQTVFFQA</sequence>
<comment type="caution">
    <text evidence="1">The sequence shown here is derived from an EMBL/GenBank/DDBJ whole genome shotgun (WGS) entry which is preliminary data.</text>
</comment>
<protein>
    <submittedName>
        <fullName evidence="1">Uncharacterized protein</fullName>
    </submittedName>
</protein>
<keyword evidence="2" id="KW-1185">Reference proteome</keyword>
<evidence type="ECO:0000313" key="1">
    <source>
        <dbReference type="EMBL" id="KAJ1372000.1"/>
    </source>
</evidence>
<accession>A0AAD5R9Q7</accession>
<organism evidence="1 2">
    <name type="scientific">Parelaphostrongylus tenuis</name>
    <name type="common">Meningeal worm</name>
    <dbReference type="NCBI Taxonomy" id="148309"/>
    <lineage>
        <taxon>Eukaryota</taxon>
        <taxon>Metazoa</taxon>
        <taxon>Ecdysozoa</taxon>
        <taxon>Nematoda</taxon>
        <taxon>Chromadorea</taxon>
        <taxon>Rhabditida</taxon>
        <taxon>Rhabditina</taxon>
        <taxon>Rhabditomorpha</taxon>
        <taxon>Strongyloidea</taxon>
        <taxon>Metastrongylidae</taxon>
        <taxon>Parelaphostrongylus</taxon>
    </lineage>
</organism>